<accession>A0A812Y4W7</accession>
<evidence type="ECO:0000256" key="1">
    <source>
        <dbReference type="SAM" id="MobiDB-lite"/>
    </source>
</evidence>
<dbReference type="AlphaFoldDB" id="A0A812Y4W7"/>
<name>A0A812Y4W7_SYMPI</name>
<gene>
    <name evidence="2" type="ORF">SPIL2461_LOCUS22007</name>
</gene>
<organism evidence="2 3">
    <name type="scientific">Symbiodinium pilosum</name>
    <name type="common">Dinoflagellate</name>
    <dbReference type="NCBI Taxonomy" id="2952"/>
    <lineage>
        <taxon>Eukaryota</taxon>
        <taxon>Sar</taxon>
        <taxon>Alveolata</taxon>
        <taxon>Dinophyceae</taxon>
        <taxon>Suessiales</taxon>
        <taxon>Symbiodiniaceae</taxon>
        <taxon>Symbiodinium</taxon>
    </lineage>
</organism>
<dbReference type="EMBL" id="CAJNIZ010046792">
    <property type="protein sequence ID" value="CAE7756680.1"/>
    <property type="molecule type" value="Genomic_DNA"/>
</dbReference>
<dbReference type="OrthoDB" id="447267at2759"/>
<evidence type="ECO:0000313" key="2">
    <source>
        <dbReference type="EMBL" id="CAE7756680.1"/>
    </source>
</evidence>
<protein>
    <submittedName>
        <fullName evidence="2">Uncharacterized protein</fullName>
    </submittedName>
</protein>
<comment type="caution">
    <text evidence="2">The sequence shown here is derived from an EMBL/GenBank/DDBJ whole genome shotgun (WGS) entry which is preliminary data.</text>
</comment>
<keyword evidence="3" id="KW-1185">Reference proteome</keyword>
<evidence type="ECO:0000313" key="3">
    <source>
        <dbReference type="Proteomes" id="UP000649617"/>
    </source>
</evidence>
<feature type="region of interest" description="Disordered" evidence="1">
    <location>
        <begin position="572"/>
        <end position="641"/>
    </location>
</feature>
<reference evidence="2" key="1">
    <citation type="submission" date="2021-02" db="EMBL/GenBank/DDBJ databases">
        <authorList>
            <person name="Dougan E. K."/>
            <person name="Rhodes N."/>
            <person name="Thang M."/>
            <person name="Chan C."/>
        </authorList>
    </citation>
    <scope>NUCLEOTIDE SEQUENCE</scope>
</reference>
<sequence length="690" mass="77631">MPRTREELYKLKEKYGNNRRLAAHFYRNRAIQLEMRMLYLGGAPLAREFSCMVKLFQKGQVPCLRWQAVRAVGQEWMDTVLETAFLIHDADVLEKLQITLPLQSPDAPREAHVDPAQGERLNAFWKFLCELCSSRCWSQIQFSMLVPQILAGIWHESLDIRAAVMARARKICEAILAAEAIVFQVEGSPAVTKKTRASLTTCLKDAAWNELQLARECISVCRACNWSPDGQQLRLLTHRLYARPPSTKHFLEDCFAHLSDVSKRHMKGMTMQRWTKYIYTMSSPTVRESKWPQLRQSLQEFAQYLAEQRRPAQQAAEADATAEDPNLKLSANKKTFQVAQTMLPTELQELLQEKNMSAWFKKAGTESNQRASAATAWLAEHNGRFELSTSAWSVTGQQVYFMMAPGPTNAISLPEWIFNHTVGESCPWKAVPYRVAQPTELPEELHDCVCLLCQTGPEEHIIRAALRSGVMLTKAQLHNLWQVARFQLPGPKCGSGKKGGIVKKDYVLAALRFYFPDEPEDSDDFQFMFDSLMGSVKSPECSEEVLAAVQGLDPVHQEDWQDVKRCALNQLASQTRDAKPRHKKKEHNTAEGPGDADEADGAQSAGSKRLAPTASGPMDATPRKEPRVLAQRKRYTPGELRSLIPGNGTLSGVYLKRIPGNSNGKIYQGFYAAKETGLLVCLLCSPYLQS</sequence>
<dbReference type="Proteomes" id="UP000649617">
    <property type="component" value="Unassembled WGS sequence"/>
</dbReference>
<proteinExistence type="predicted"/>